<protein>
    <submittedName>
        <fullName evidence="1">Uncharacterized protein</fullName>
    </submittedName>
</protein>
<proteinExistence type="predicted"/>
<dbReference type="Proteomes" id="UP000654075">
    <property type="component" value="Unassembled WGS sequence"/>
</dbReference>
<dbReference type="AlphaFoldDB" id="A0A813DJV1"/>
<sequence>MAACASSLLCFSLRVPKLQRVMRCRQAAWSESKPGRAFRLPCSVLVPPSWCSLPVISRDVTEIAHLLSNSTSIGTPLISFGIMSSGRKGRRVVQFASCAPRKTARKDLGPPILAGCETRDGSLKRPGMDILQ</sequence>
<name>A0A813DJV1_POLGL</name>
<organism evidence="1 2">
    <name type="scientific">Polarella glacialis</name>
    <name type="common">Dinoflagellate</name>
    <dbReference type="NCBI Taxonomy" id="89957"/>
    <lineage>
        <taxon>Eukaryota</taxon>
        <taxon>Sar</taxon>
        <taxon>Alveolata</taxon>
        <taxon>Dinophyceae</taxon>
        <taxon>Suessiales</taxon>
        <taxon>Suessiaceae</taxon>
        <taxon>Polarella</taxon>
    </lineage>
</organism>
<comment type="caution">
    <text evidence="1">The sequence shown here is derived from an EMBL/GenBank/DDBJ whole genome shotgun (WGS) entry which is preliminary data.</text>
</comment>
<accession>A0A813DJV1</accession>
<dbReference type="EMBL" id="CAJNNV010002964">
    <property type="protein sequence ID" value="CAE8588176.1"/>
    <property type="molecule type" value="Genomic_DNA"/>
</dbReference>
<evidence type="ECO:0000313" key="2">
    <source>
        <dbReference type="Proteomes" id="UP000654075"/>
    </source>
</evidence>
<gene>
    <name evidence="1" type="ORF">PGLA1383_LOCUS6984</name>
</gene>
<evidence type="ECO:0000313" key="1">
    <source>
        <dbReference type="EMBL" id="CAE8588176.1"/>
    </source>
</evidence>
<keyword evidence="2" id="KW-1185">Reference proteome</keyword>
<reference evidence="1" key="1">
    <citation type="submission" date="2021-02" db="EMBL/GenBank/DDBJ databases">
        <authorList>
            <person name="Dougan E. K."/>
            <person name="Rhodes N."/>
            <person name="Thang M."/>
            <person name="Chan C."/>
        </authorList>
    </citation>
    <scope>NUCLEOTIDE SEQUENCE</scope>
</reference>